<comment type="caution">
    <text evidence="2">The sequence shown here is derived from an EMBL/GenBank/DDBJ whole genome shotgun (WGS) entry which is preliminary data.</text>
</comment>
<dbReference type="Proteomes" id="UP000095192">
    <property type="component" value="Unassembled WGS sequence"/>
</dbReference>
<evidence type="ECO:0000313" key="3">
    <source>
        <dbReference type="Proteomes" id="UP000095192"/>
    </source>
</evidence>
<dbReference type="EMBL" id="JROU02001395">
    <property type="protein sequence ID" value="OEH76617.1"/>
    <property type="molecule type" value="Genomic_DNA"/>
</dbReference>
<protein>
    <submittedName>
        <fullName evidence="2">Uncharacterized protein</fullName>
    </submittedName>
</protein>
<sequence length="119" mass="13404">MPHIAKHQQKDTLQNPPQKRSSEQTRRFTRQHPNALQGTTRVVAVLKAAAAKRDRDDDVDADADASVLKPDLPVGLMTYTADTSEIYWALFPDAPLRRIPPEEGKDKRLPLCAKCRHPL</sequence>
<dbReference type="AlphaFoldDB" id="A0A1D3CZL0"/>
<evidence type="ECO:0000313" key="2">
    <source>
        <dbReference type="EMBL" id="OEH76617.1"/>
    </source>
</evidence>
<feature type="region of interest" description="Disordered" evidence="1">
    <location>
        <begin position="1"/>
        <end position="37"/>
    </location>
</feature>
<dbReference type="InParanoid" id="A0A1D3CZL0"/>
<evidence type="ECO:0000256" key="1">
    <source>
        <dbReference type="SAM" id="MobiDB-lite"/>
    </source>
</evidence>
<accession>A0A1D3CZL0</accession>
<name>A0A1D3CZL0_9EIME</name>
<organism evidence="2 3">
    <name type="scientific">Cyclospora cayetanensis</name>
    <dbReference type="NCBI Taxonomy" id="88456"/>
    <lineage>
        <taxon>Eukaryota</taxon>
        <taxon>Sar</taxon>
        <taxon>Alveolata</taxon>
        <taxon>Apicomplexa</taxon>
        <taxon>Conoidasida</taxon>
        <taxon>Coccidia</taxon>
        <taxon>Eucoccidiorida</taxon>
        <taxon>Eimeriorina</taxon>
        <taxon>Eimeriidae</taxon>
        <taxon>Cyclospora</taxon>
    </lineage>
</organism>
<dbReference type="VEuPathDB" id="ToxoDB:cyc_08607"/>
<reference evidence="2 3" key="1">
    <citation type="journal article" date="2016" name="BMC Genomics">
        <title>Comparative genomics reveals Cyclospora cayetanensis possesses coccidia-like metabolism and invasion components but unique surface antigens.</title>
        <authorList>
            <person name="Liu S."/>
            <person name="Wang L."/>
            <person name="Zheng H."/>
            <person name="Xu Z."/>
            <person name="Roellig D.M."/>
            <person name="Li N."/>
            <person name="Frace M.A."/>
            <person name="Tang K."/>
            <person name="Arrowood M.J."/>
            <person name="Moss D.M."/>
            <person name="Zhang L."/>
            <person name="Feng Y."/>
            <person name="Xiao L."/>
        </authorList>
    </citation>
    <scope>NUCLEOTIDE SEQUENCE [LARGE SCALE GENOMIC DNA]</scope>
    <source>
        <strain evidence="2 3">CHN_HEN01</strain>
    </source>
</reference>
<gene>
    <name evidence="2" type="ORF">cyc_08607</name>
</gene>
<keyword evidence="3" id="KW-1185">Reference proteome</keyword>
<proteinExistence type="predicted"/>